<organism evidence="1 2">
    <name type="scientific">Asanoa hainanensis</name>
    <dbReference type="NCBI Taxonomy" id="560556"/>
    <lineage>
        <taxon>Bacteria</taxon>
        <taxon>Bacillati</taxon>
        <taxon>Actinomycetota</taxon>
        <taxon>Actinomycetes</taxon>
        <taxon>Micromonosporales</taxon>
        <taxon>Micromonosporaceae</taxon>
        <taxon>Asanoa</taxon>
    </lineage>
</organism>
<gene>
    <name evidence="1" type="ORF">SAMN05421812_102447</name>
</gene>
<protein>
    <recommendedName>
        <fullName evidence="3">Hemerythrin HHE cation binding domain-containing protein</fullName>
    </recommendedName>
</protein>
<dbReference type="Proteomes" id="UP000198362">
    <property type="component" value="Unassembled WGS sequence"/>
</dbReference>
<proteinExistence type="predicted"/>
<dbReference type="AlphaFoldDB" id="A0A239IMC8"/>
<sequence length="152" mass="16916">MGGTQPSSTDAVSLQIARRHRAALLHEIHLFEHAIASPSAEPGWRERFGIRLRTLRGAFAEHIVVTEGEDGLYAELLEHAPRLHRRVQVLTREHAAIAVSMSALQRRTDVPGSRVDELRRGGGEVLRALSRHRQRGADLVYDAYETDIGGET</sequence>
<evidence type="ECO:0000313" key="2">
    <source>
        <dbReference type="Proteomes" id="UP000198362"/>
    </source>
</evidence>
<keyword evidence="2" id="KW-1185">Reference proteome</keyword>
<evidence type="ECO:0008006" key="3">
    <source>
        <dbReference type="Google" id="ProtNLM"/>
    </source>
</evidence>
<reference evidence="1 2" key="1">
    <citation type="submission" date="2017-06" db="EMBL/GenBank/DDBJ databases">
        <authorList>
            <person name="Kim H.J."/>
            <person name="Triplett B.A."/>
        </authorList>
    </citation>
    <scope>NUCLEOTIDE SEQUENCE [LARGE SCALE GENOMIC DNA]</scope>
    <source>
        <strain evidence="1 2">CGMCC 4.5593</strain>
    </source>
</reference>
<dbReference type="EMBL" id="FZPH01000002">
    <property type="protein sequence ID" value="SNS94193.1"/>
    <property type="molecule type" value="Genomic_DNA"/>
</dbReference>
<name>A0A239IMC8_9ACTN</name>
<accession>A0A239IMC8</accession>
<evidence type="ECO:0000313" key="1">
    <source>
        <dbReference type="EMBL" id="SNS94193.1"/>
    </source>
</evidence>